<keyword evidence="2" id="KW-1185">Reference proteome</keyword>
<sequence length="836" mass="94112">MQQVVTEIYIAPFSGSTDYVKLDISEDESINVKYTQKDLTDLSKVFAPYSLSFSIPATPKNRKALLFFGDTDIQKANITGSFPCKIYTDGNLNLTGNFNVEEAKYDNNGMTSIQGSFETDFKSLKERIGDDLISDLATVLTGSTSLQYTPTVARDSIHAKQLLYKELDYVNSGTTSANDIVINYITPLASNNRVWSYSQVEDVTDNIAYSTIYSGATLTPIETTELKPAISYRALVEMMFKKYGLQVNMPLRNDKMFNEMYVWVNGAASEEKLSDNNVINFSNQFNTIYCQLLIFDAFNQGVQFPATPEIVPFFGTDIPPGFLVGAEPFKYHVSNSLKNGFGAIKINIGDKATLSMPDIFTLQRTTKYIRFSVQLTNLVLQTASGKINISLRRPNGTKAPADCEEILNASVDMVTGNNNVFVDIPDTLFDNYTEGYELYPSIEFYLLFKADLASWEVTNIYTQYGYANEDGGWLQGYNVIAQRCFSDGNEKFRASGGIDFVQSLPKMKVVDFFQSFLKTFNLSIYNPIVNKNQLQILSIEDVNEEHKIYAKKEVDYTSYVNASTYTKSVQDKYNKYNFKHTTSKYKSNVDYVAGNTAGLEYGQISQDNNSGKANEFSVVTNYTIIPPRGVLNTNLQTYYGFSNEATDEQNRYKPINTELVLFVNNNLAYLSNGVQLGFLLADTNIIPINSYMLMLPWFANTKQSLGFSVLIDDVSGDNTNKDKTESLYQRYYSAQTTRLLNVNSLSHKYDLYLPSSEIYVNPTRGNEPPTGFRLQNDIIIGETRFSVLDANIDITTGKTKLTLLNYITLDDLNNGIVPTEYNYNPTGYDSTQYQIL</sequence>
<dbReference type="Proteomes" id="UP000533639">
    <property type="component" value="Unassembled WGS sequence"/>
</dbReference>
<accession>A0A9N8P0E6</accession>
<gene>
    <name evidence="1" type="ORF">FLAPXU55_00594</name>
</gene>
<reference evidence="1 2" key="1">
    <citation type="submission" date="2020-06" db="EMBL/GenBank/DDBJ databases">
        <authorList>
            <person name="Criscuolo A."/>
        </authorList>
    </citation>
    <scope>NUCLEOTIDE SEQUENCE [LARGE SCALE GENOMIC DNA]</scope>
    <source>
        <strain evidence="1">PXU-55</strain>
    </source>
</reference>
<proteinExistence type="predicted"/>
<evidence type="ECO:0000313" key="2">
    <source>
        <dbReference type="Proteomes" id="UP000533639"/>
    </source>
</evidence>
<comment type="caution">
    <text evidence="1">The sequence shown here is derived from an EMBL/GenBank/DDBJ whole genome shotgun (WGS) entry which is preliminary data.</text>
</comment>
<dbReference type="EMBL" id="CAIJDE010000028">
    <property type="protein sequence ID" value="CAC9972915.1"/>
    <property type="molecule type" value="Genomic_DNA"/>
</dbReference>
<evidence type="ECO:0000313" key="1">
    <source>
        <dbReference type="EMBL" id="CAC9972915.1"/>
    </source>
</evidence>
<dbReference type="AlphaFoldDB" id="A0A9N8P0E6"/>
<name>A0A9N8P0E6_9FLAO</name>
<protein>
    <submittedName>
        <fullName evidence="1">Uncharacterized protein</fullName>
    </submittedName>
</protein>
<dbReference type="RefSeq" id="WP_180856509.1">
    <property type="nucleotide sequence ID" value="NZ_CAIJDE010000028.1"/>
</dbReference>
<organism evidence="1 2">
    <name type="scientific">Flavobacterium panici</name>
    <dbReference type="NCBI Taxonomy" id="2654843"/>
    <lineage>
        <taxon>Bacteria</taxon>
        <taxon>Pseudomonadati</taxon>
        <taxon>Bacteroidota</taxon>
        <taxon>Flavobacteriia</taxon>
        <taxon>Flavobacteriales</taxon>
        <taxon>Flavobacteriaceae</taxon>
        <taxon>Flavobacterium</taxon>
    </lineage>
</organism>